<keyword evidence="4" id="KW-0808">Transferase</keyword>
<dbReference type="PROSITE" id="PS50908">
    <property type="entry name" value="RWD"/>
    <property type="match status" value="1"/>
</dbReference>
<dbReference type="OrthoDB" id="1431934at2759"/>
<dbReference type="Pfam" id="PF05773">
    <property type="entry name" value="RWD"/>
    <property type="match status" value="1"/>
</dbReference>
<reference evidence="15 16" key="1">
    <citation type="journal article" date="2016" name="Proc. Natl. Acad. Sci. U.S.A.">
        <title>Comparative genomics of biotechnologically important yeasts.</title>
        <authorList>
            <person name="Riley R."/>
            <person name="Haridas S."/>
            <person name="Wolfe K.H."/>
            <person name="Lopes M.R."/>
            <person name="Hittinger C.T."/>
            <person name="Goeker M."/>
            <person name="Salamov A.A."/>
            <person name="Wisecaver J.H."/>
            <person name="Long T.M."/>
            <person name="Calvey C.H."/>
            <person name="Aerts A.L."/>
            <person name="Barry K.W."/>
            <person name="Choi C."/>
            <person name="Clum A."/>
            <person name="Coughlan A.Y."/>
            <person name="Deshpande S."/>
            <person name="Douglass A.P."/>
            <person name="Hanson S.J."/>
            <person name="Klenk H.-P."/>
            <person name="LaButti K.M."/>
            <person name="Lapidus A."/>
            <person name="Lindquist E.A."/>
            <person name="Lipzen A.M."/>
            <person name="Meier-Kolthoff J.P."/>
            <person name="Ohm R.A."/>
            <person name="Otillar R.P."/>
            <person name="Pangilinan J.L."/>
            <person name="Peng Y."/>
            <person name="Rokas A."/>
            <person name="Rosa C.A."/>
            <person name="Scheuner C."/>
            <person name="Sibirny A.A."/>
            <person name="Slot J.C."/>
            <person name="Stielow J.B."/>
            <person name="Sun H."/>
            <person name="Kurtzman C.P."/>
            <person name="Blackwell M."/>
            <person name="Grigoriev I.V."/>
            <person name="Jeffries T.W."/>
        </authorList>
    </citation>
    <scope>NUCLEOTIDE SEQUENCE [LARGE SCALE GENOMIC DNA]</scope>
    <source>
        <strain evidence="15 16">NRRL Y-2026</strain>
    </source>
</reference>
<dbReference type="GeneID" id="30181312"/>
<dbReference type="PANTHER" id="PTHR11685">
    <property type="entry name" value="RBR FAMILY RING FINGER AND IBR DOMAIN-CONTAINING"/>
    <property type="match status" value="1"/>
</dbReference>
<feature type="domain" description="RING-type" evidence="12">
    <location>
        <begin position="174"/>
        <end position="220"/>
    </location>
</feature>
<keyword evidence="6" id="KW-0677">Repeat</keyword>
<evidence type="ECO:0000256" key="10">
    <source>
        <dbReference type="ARBA" id="ARBA00044508"/>
    </source>
</evidence>
<dbReference type="EMBL" id="KV454005">
    <property type="protein sequence ID" value="ODQ45153.1"/>
    <property type="molecule type" value="Genomic_DNA"/>
</dbReference>
<dbReference type="Gene3D" id="3.30.40.10">
    <property type="entry name" value="Zinc/RING finger domain, C3HC4 (zinc finger)"/>
    <property type="match status" value="1"/>
</dbReference>
<organism evidence="15 16">
    <name type="scientific">Pichia membranifaciens NRRL Y-2026</name>
    <dbReference type="NCBI Taxonomy" id="763406"/>
    <lineage>
        <taxon>Eukaryota</taxon>
        <taxon>Fungi</taxon>
        <taxon>Dikarya</taxon>
        <taxon>Ascomycota</taxon>
        <taxon>Saccharomycotina</taxon>
        <taxon>Pichiomycetes</taxon>
        <taxon>Pichiales</taxon>
        <taxon>Pichiaceae</taxon>
        <taxon>Pichia</taxon>
    </lineage>
</organism>
<dbReference type="GO" id="GO:0016567">
    <property type="term" value="P:protein ubiquitination"/>
    <property type="evidence" value="ECO:0007669"/>
    <property type="project" value="InterPro"/>
</dbReference>
<comment type="catalytic activity">
    <reaction evidence="1">
        <text>[E2 ubiquitin-conjugating enzyme]-S-ubiquitinyl-L-cysteine + [acceptor protein]-L-lysine = [E2 ubiquitin-conjugating enzyme]-L-cysteine + [acceptor protein]-N(6)-ubiquitinyl-L-lysine.</text>
        <dbReference type="EC" id="2.3.2.31"/>
    </reaction>
</comment>
<dbReference type="SUPFAM" id="SSF54495">
    <property type="entry name" value="UBC-like"/>
    <property type="match status" value="1"/>
</dbReference>
<evidence type="ECO:0000256" key="1">
    <source>
        <dbReference type="ARBA" id="ARBA00001798"/>
    </source>
</evidence>
<evidence type="ECO:0000256" key="2">
    <source>
        <dbReference type="ARBA" id="ARBA00004906"/>
    </source>
</evidence>
<proteinExistence type="inferred from homology"/>
<dbReference type="InterPro" id="IPR006575">
    <property type="entry name" value="RWD_dom"/>
</dbReference>
<dbReference type="InterPro" id="IPR002867">
    <property type="entry name" value="IBR_dom"/>
</dbReference>
<evidence type="ECO:0000256" key="4">
    <source>
        <dbReference type="ARBA" id="ARBA00022679"/>
    </source>
</evidence>
<dbReference type="SMART" id="SM00647">
    <property type="entry name" value="IBR"/>
    <property type="match status" value="2"/>
</dbReference>
<dbReference type="InterPro" id="IPR013083">
    <property type="entry name" value="Znf_RING/FYVE/PHD"/>
</dbReference>
<dbReference type="InterPro" id="IPR031128">
    <property type="entry name" value="RNF14_RING-HC_Zfn"/>
</dbReference>
<dbReference type="EC" id="2.3.2.31" evidence="3"/>
<evidence type="ECO:0000259" key="13">
    <source>
        <dbReference type="PROSITE" id="PS50908"/>
    </source>
</evidence>
<keyword evidence="16" id="KW-1185">Reference proteome</keyword>
<dbReference type="PROSITE" id="PS50089">
    <property type="entry name" value="ZF_RING_2"/>
    <property type="match status" value="1"/>
</dbReference>
<comment type="similarity">
    <text evidence="10">Belongs to the RBR family. RNF14 subfamily.</text>
</comment>
<evidence type="ECO:0000256" key="9">
    <source>
        <dbReference type="ARBA" id="ARBA00022833"/>
    </source>
</evidence>
<dbReference type="CDD" id="cd23820">
    <property type="entry name" value="RWD_RNF14"/>
    <property type="match status" value="1"/>
</dbReference>
<dbReference type="Pfam" id="PF01485">
    <property type="entry name" value="IBR"/>
    <property type="match status" value="1"/>
</dbReference>
<dbReference type="CDD" id="cd20341">
    <property type="entry name" value="BRcat_RBR_RNF14"/>
    <property type="match status" value="1"/>
</dbReference>
<dbReference type="Gene3D" id="3.10.110.10">
    <property type="entry name" value="Ubiquitin Conjugating Enzyme"/>
    <property type="match status" value="1"/>
</dbReference>
<accession>A0A1E3NIH8</accession>
<dbReference type="GO" id="GO:0061630">
    <property type="term" value="F:ubiquitin protein ligase activity"/>
    <property type="evidence" value="ECO:0007669"/>
    <property type="project" value="UniProtKB-EC"/>
</dbReference>
<evidence type="ECO:0000256" key="11">
    <source>
        <dbReference type="PROSITE-ProRule" id="PRU00175"/>
    </source>
</evidence>
<sequence length="488" mass="55638">MDAGKAVAEELESVQAIFPELEIGPELRSCAIRLPVSLECALVLELQKSEEHGSEVSVHRSASLNHLPAIWCRISIPPGYPYQQAPALAIGNVSSWLPSWKLDEISKELVQIWDSFKDAVIFSYIDYIRSNSESGFGVFRDNKIVVDDEENFKFLVEENEKEEKVIFNNSTFTCEICQSEHKGLHTTRFPDCGDVFCDTCLSSYFVHTIKRGDIGSIHCPSVSCTQLHQKQLKELYSAAESRMISDFEGFNNKFFKLPLEDHFLERIISKGPPSSSSTLELIERYRDLHYRSTMEAYKALFPERVTGCPRPLCARVFLKDSPDTKLAICPKCKFAFCVDCYHSWHGANNPCSSIMKQLPRRVIETWLSHHGHESHLQSDEDRRVCSNIAFKYGKRRVELAVGDFIAQEQFEDLVRSGEADIVQCPKCAIFTQRSDGCNKMTCCNCQVFFCNICGDRLNQKDPYLHYNDPMSKCYGKLFENLISDEEAQ</sequence>
<keyword evidence="5" id="KW-0479">Metal-binding</keyword>
<evidence type="ECO:0000259" key="12">
    <source>
        <dbReference type="PROSITE" id="PS50089"/>
    </source>
</evidence>
<evidence type="ECO:0000313" key="15">
    <source>
        <dbReference type="EMBL" id="ODQ45153.1"/>
    </source>
</evidence>
<dbReference type="InterPro" id="IPR047548">
    <property type="entry name" value="Rcat_RBR_RNF14"/>
</dbReference>
<dbReference type="InterPro" id="IPR016135">
    <property type="entry name" value="UBQ-conjugating_enzyme/RWD"/>
</dbReference>
<evidence type="ECO:0000256" key="7">
    <source>
        <dbReference type="ARBA" id="ARBA00022771"/>
    </source>
</evidence>
<dbReference type="Proteomes" id="UP000094455">
    <property type="component" value="Unassembled WGS sequence"/>
</dbReference>
<evidence type="ECO:0000256" key="8">
    <source>
        <dbReference type="ARBA" id="ARBA00022786"/>
    </source>
</evidence>
<name>A0A1E3NIH8_9ASCO</name>
<evidence type="ECO:0000259" key="14">
    <source>
        <dbReference type="PROSITE" id="PS51873"/>
    </source>
</evidence>
<comment type="pathway">
    <text evidence="2">Protein modification; protein ubiquitination.</text>
</comment>
<dbReference type="Pfam" id="PF26200">
    <property type="entry name" value="Rcat_RNF216"/>
    <property type="match status" value="1"/>
</dbReference>
<evidence type="ECO:0000256" key="3">
    <source>
        <dbReference type="ARBA" id="ARBA00012251"/>
    </source>
</evidence>
<dbReference type="RefSeq" id="XP_019016266.1">
    <property type="nucleotide sequence ID" value="XM_019164625.1"/>
</dbReference>
<protein>
    <recommendedName>
        <fullName evidence="3">RBR-type E3 ubiquitin transferase</fullName>
        <ecNumber evidence="3">2.3.2.31</ecNumber>
    </recommendedName>
</protein>
<feature type="domain" description="RING-type" evidence="14">
    <location>
        <begin position="170"/>
        <end position="477"/>
    </location>
</feature>
<dbReference type="PROSITE" id="PS51873">
    <property type="entry name" value="TRIAD"/>
    <property type="match status" value="1"/>
</dbReference>
<dbReference type="InterPro" id="IPR044066">
    <property type="entry name" value="TRIAD_supradom"/>
</dbReference>
<dbReference type="GO" id="GO:0008270">
    <property type="term" value="F:zinc ion binding"/>
    <property type="evidence" value="ECO:0007669"/>
    <property type="project" value="UniProtKB-KW"/>
</dbReference>
<feature type="domain" description="RWD" evidence="13">
    <location>
        <begin position="9"/>
        <end position="135"/>
    </location>
</feature>
<dbReference type="SMART" id="SM00591">
    <property type="entry name" value="RWD"/>
    <property type="match status" value="1"/>
</dbReference>
<dbReference type="InterPro" id="IPR031127">
    <property type="entry name" value="E3_UB_ligase_RBR"/>
</dbReference>
<dbReference type="CDD" id="cd16628">
    <property type="entry name" value="RING-HC_RBR_RNF14"/>
    <property type="match status" value="1"/>
</dbReference>
<evidence type="ECO:0000256" key="5">
    <source>
        <dbReference type="ARBA" id="ARBA00022723"/>
    </source>
</evidence>
<keyword evidence="8" id="KW-0833">Ubl conjugation pathway</keyword>
<dbReference type="CDD" id="cd20354">
    <property type="entry name" value="Rcat_RBR_RNF14"/>
    <property type="match status" value="1"/>
</dbReference>
<dbReference type="Gene3D" id="1.20.120.1750">
    <property type="match status" value="1"/>
</dbReference>
<evidence type="ECO:0000313" key="16">
    <source>
        <dbReference type="Proteomes" id="UP000094455"/>
    </source>
</evidence>
<dbReference type="AlphaFoldDB" id="A0A1E3NIH8"/>
<dbReference type="InterPro" id="IPR001841">
    <property type="entry name" value="Znf_RING"/>
</dbReference>
<evidence type="ECO:0000256" key="6">
    <source>
        <dbReference type="ARBA" id="ARBA00022737"/>
    </source>
</evidence>
<dbReference type="SUPFAM" id="SSF57850">
    <property type="entry name" value="RING/U-box"/>
    <property type="match status" value="3"/>
</dbReference>
<gene>
    <name evidence="15" type="ORF">PICMEDRAFT_73931</name>
</gene>
<dbReference type="STRING" id="763406.A0A1E3NIH8"/>
<keyword evidence="9" id="KW-0862">Zinc</keyword>
<keyword evidence="7 11" id="KW-0863">Zinc-finger</keyword>